<organism evidence="4 5">
    <name type="scientific">Pseudomassariella vexata</name>
    <dbReference type="NCBI Taxonomy" id="1141098"/>
    <lineage>
        <taxon>Eukaryota</taxon>
        <taxon>Fungi</taxon>
        <taxon>Dikarya</taxon>
        <taxon>Ascomycota</taxon>
        <taxon>Pezizomycotina</taxon>
        <taxon>Sordariomycetes</taxon>
        <taxon>Xylariomycetidae</taxon>
        <taxon>Amphisphaeriales</taxon>
        <taxon>Pseudomassariaceae</taxon>
        <taxon>Pseudomassariella</taxon>
    </lineage>
</organism>
<dbReference type="SMART" id="SM00248">
    <property type="entry name" value="ANK"/>
    <property type="match status" value="3"/>
</dbReference>
<dbReference type="GeneID" id="63779066"/>
<dbReference type="SUPFAM" id="SSF48403">
    <property type="entry name" value="Ankyrin repeat"/>
    <property type="match status" value="1"/>
</dbReference>
<reference evidence="4 5" key="1">
    <citation type="submission" date="2016-07" db="EMBL/GenBank/DDBJ databases">
        <title>Pervasive Adenine N6-methylation of Active Genes in Fungi.</title>
        <authorList>
            <consortium name="DOE Joint Genome Institute"/>
            <person name="Mondo S.J."/>
            <person name="Dannebaum R.O."/>
            <person name="Kuo R.C."/>
            <person name="Labutti K."/>
            <person name="Haridas S."/>
            <person name="Kuo A."/>
            <person name="Salamov A."/>
            <person name="Ahrendt S.R."/>
            <person name="Lipzen A."/>
            <person name="Sullivan W."/>
            <person name="Andreopoulos W.B."/>
            <person name="Clum A."/>
            <person name="Lindquist E."/>
            <person name="Daum C."/>
            <person name="Ramamoorthy G.K."/>
            <person name="Gryganskyi A."/>
            <person name="Culley D."/>
            <person name="Magnuson J.K."/>
            <person name="James T.Y."/>
            <person name="O'Malley M.A."/>
            <person name="Stajich J.E."/>
            <person name="Spatafora J.W."/>
            <person name="Visel A."/>
            <person name="Grigoriev I.V."/>
        </authorList>
    </citation>
    <scope>NUCLEOTIDE SEQUENCE [LARGE SCALE GENOMIC DNA]</scope>
    <source>
        <strain evidence="4 5">CBS 129021</strain>
    </source>
</reference>
<comment type="caution">
    <text evidence="4">The sequence shown here is derived from an EMBL/GenBank/DDBJ whole genome shotgun (WGS) entry which is preliminary data.</text>
</comment>
<dbReference type="PANTHER" id="PTHR10039:SF16">
    <property type="entry name" value="GPI INOSITOL-DEACYLASE"/>
    <property type="match status" value="1"/>
</dbReference>
<evidence type="ECO:0000256" key="1">
    <source>
        <dbReference type="ARBA" id="ARBA00022737"/>
    </source>
</evidence>
<proteinExistence type="predicted"/>
<dbReference type="Gene3D" id="1.25.40.20">
    <property type="entry name" value="Ankyrin repeat-containing domain"/>
    <property type="match status" value="1"/>
</dbReference>
<dbReference type="Proteomes" id="UP000193689">
    <property type="component" value="Unassembled WGS sequence"/>
</dbReference>
<feature type="region of interest" description="Disordered" evidence="2">
    <location>
        <begin position="321"/>
        <end position="348"/>
    </location>
</feature>
<keyword evidence="5" id="KW-1185">Reference proteome</keyword>
<feature type="region of interest" description="Disordered" evidence="2">
    <location>
        <begin position="890"/>
        <end position="914"/>
    </location>
</feature>
<dbReference type="InterPro" id="IPR056884">
    <property type="entry name" value="NPHP3-like_N"/>
</dbReference>
<evidence type="ECO:0000313" key="4">
    <source>
        <dbReference type="EMBL" id="ORY69656.1"/>
    </source>
</evidence>
<dbReference type="STRING" id="1141098.A0A1Y2EEG1"/>
<feature type="region of interest" description="Disordered" evidence="2">
    <location>
        <begin position="366"/>
        <end position="386"/>
    </location>
</feature>
<evidence type="ECO:0000313" key="5">
    <source>
        <dbReference type="Proteomes" id="UP000193689"/>
    </source>
</evidence>
<dbReference type="InterPro" id="IPR027417">
    <property type="entry name" value="P-loop_NTPase"/>
</dbReference>
<dbReference type="Gene3D" id="3.40.50.300">
    <property type="entry name" value="P-loop containing nucleotide triphosphate hydrolases"/>
    <property type="match status" value="1"/>
</dbReference>
<evidence type="ECO:0000256" key="2">
    <source>
        <dbReference type="SAM" id="MobiDB-lite"/>
    </source>
</evidence>
<dbReference type="AlphaFoldDB" id="A0A1Y2EEG1"/>
<dbReference type="OrthoDB" id="194358at2759"/>
<evidence type="ECO:0000259" key="3">
    <source>
        <dbReference type="Pfam" id="PF24883"/>
    </source>
</evidence>
<dbReference type="SUPFAM" id="SSF52540">
    <property type="entry name" value="P-loop containing nucleoside triphosphate hydrolases"/>
    <property type="match status" value="1"/>
</dbReference>
<dbReference type="PANTHER" id="PTHR10039">
    <property type="entry name" value="AMELOGENIN"/>
    <property type="match status" value="1"/>
</dbReference>
<dbReference type="RefSeq" id="XP_040719606.1">
    <property type="nucleotide sequence ID" value="XM_040862854.1"/>
</dbReference>
<dbReference type="Pfam" id="PF24883">
    <property type="entry name" value="NPHP3_N"/>
    <property type="match status" value="1"/>
</dbReference>
<dbReference type="InterPro" id="IPR036770">
    <property type="entry name" value="Ankyrin_rpt-contain_sf"/>
</dbReference>
<feature type="domain" description="Nephrocystin 3-like N-terminal" evidence="3">
    <location>
        <begin position="161"/>
        <end position="309"/>
    </location>
</feature>
<feature type="compositionally biased region" description="Basic and acidic residues" evidence="2">
    <location>
        <begin position="905"/>
        <end position="914"/>
    </location>
</feature>
<name>A0A1Y2EEG1_9PEZI</name>
<dbReference type="InterPro" id="IPR002110">
    <property type="entry name" value="Ankyrin_rpt"/>
</dbReference>
<accession>A0A1Y2EEG1</accession>
<protein>
    <recommendedName>
        <fullName evidence="3">Nephrocystin 3-like N-terminal domain-containing protein</fullName>
    </recommendedName>
</protein>
<sequence>MFKHDVVHAPTASTCLEVLGAIVECLQQLGELVQNEVPQRSLSPPTSSFRASLSKTLDRLAWPVTKCDKANDLLQKLEGHKATVDWQYRLALRNHPLRLHKPWLTLSSVAIDDLRQGIQQQAEAQVSDRERQAILAWLEPKGINTMNNDIHEDKVNLQEKGTCNWMTESMYWPDWLERGSSTASACQRFLWIHGMPGAGKTILASYLIEQVAMHCKRHGYSYYYCSHERRQDETQAFLRWAISDLSIQLGSSVPQELADLYARRDTSTKGLRECLLAVTKKFKRQRVYIIVDAVDESEFPRTDFLDVLTYIGLGIRARQYGSPKRRLPSDPPNGASPQKRRMEPNRQMSRFPVKYQLEASCETALGRESAAEPPKSLEGAETSSSGVKPCTVLSMSNSFVQKAIRTFVEQKLENSELFRNCSRPAFVEKVETLLAAKANGMFRWVACQFDVLNRQKYFDEDEILQAIRDLPIIVFETYERIILDGLSDGQKKNEHNRTFARTALALICSNTSAMPSADVLVQASRFNVPHGTANNYTRQRLRNILGCLVKVTALRKPLFSCYKRDDESGDHMFRFSPAHYTVKEYLFSKATAAGPAHEFALPDHKTQVLELQVAFNGLQQHGKGRNAFGQRILTRYEEYCISVTDQALEKRPSIIVEESVIWEAVFPCLKWNSAHQSAFTNKTTRNYFANWAKLQVFAADDHEPDEYETCILTKTAVWADEFIIRDSPQTVLQMCVSRRHKDFLDLFIEEGASFIDEPNILFAILKHPYGIGDSREGDDGSTTGQFIKTLLASGANPNPLGYMYTPLQDAVCRVEKGWVHDLITYGADPNAVGDPMGPHPYGLENPDAEETWWYGEHPLVICAQLEVSRGSETTNKRDRIVAILLSSGAVDPNADAKGKGKAPKKRPDVIEIDD</sequence>
<keyword evidence="1" id="KW-0677">Repeat</keyword>
<dbReference type="InParanoid" id="A0A1Y2EEG1"/>
<dbReference type="EMBL" id="MCFJ01000002">
    <property type="protein sequence ID" value="ORY69656.1"/>
    <property type="molecule type" value="Genomic_DNA"/>
</dbReference>
<gene>
    <name evidence="4" type="ORF">BCR38DRAFT_471125</name>
</gene>